<name>A0AAF0YLF0_9TREE</name>
<evidence type="ECO:0000256" key="3">
    <source>
        <dbReference type="SAM" id="MobiDB-lite"/>
    </source>
</evidence>
<dbReference type="Proteomes" id="UP000827549">
    <property type="component" value="Chromosome 7"/>
</dbReference>
<keyword evidence="6" id="KW-0418">Kinase</keyword>
<feature type="region of interest" description="Disordered" evidence="3">
    <location>
        <begin position="1317"/>
        <end position="1339"/>
    </location>
</feature>
<dbReference type="PANTHER" id="PTHR43547">
    <property type="entry name" value="TWO-COMPONENT HISTIDINE KINASE"/>
    <property type="match status" value="1"/>
</dbReference>
<dbReference type="InterPro" id="IPR001789">
    <property type="entry name" value="Sig_transdc_resp-reg_receiver"/>
</dbReference>
<accession>A0AAF0YLF0</accession>
<feature type="compositionally biased region" description="Low complexity" evidence="3">
    <location>
        <begin position="1440"/>
        <end position="1467"/>
    </location>
</feature>
<gene>
    <name evidence="6" type="primary">dhkK</name>
    <name evidence="6" type="ORF">LOC62_07G009786</name>
</gene>
<dbReference type="SUPFAM" id="SSF55874">
    <property type="entry name" value="ATPase domain of HSP90 chaperone/DNA topoisomerase II/histidine kinase"/>
    <property type="match status" value="2"/>
</dbReference>
<dbReference type="Gene3D" id="3.40.50.2300">
    <property type="match status" value="1"/>
</dbReference>
<evidence type="ECO:0000259" key="4">
    <source>
        <dbReference type="PROSITE" id="PS50109"/>
    </source>
</evidence>
<sequence length="1567" mass="170205">MSRATDGEDRAYGHGSDDNDNGLYVLDHVPLHFLQAYPFPAFVVDEGLNDSGKDLGIEVLWSNERWLDVSDSAPLDECTSPAEYAALAAWMRTGEGVYPLPMRQGAASFVLHLVKTTTAVATIITCQPGWDHHPYSPSPVGMSRSNTPVSEVVSTQSSADHTTSSTNSLPVPSLSHSSEWEVSGDSASSSSLSLPSPVLMRLPDGTLAPRPHPRFPSPPRLASSSVSRTSSSLPSSASPSPFHDPSTPANGHTTPAPPPTTNLPKGNIPSSAFIRGPLERAMPKHHSVSTNFTSHDVPVEGDLAVWMKKDSEKMLEMLQSTPWDETGLGPYDSWPQGIKTALRIMMSSPTLDSIWWGPIDDIHILYNSAYRVTVNHPVDFGKPAKQVWATLWKFLEPLVQQCIRKGQPTYHKNDLIFYRLNDRGRYIEQYHTWTMVPIVDHDTIVGAYSMCLDTTHEVLAERRSGTTRTLADELAFARSKHAYYDAVADALDPNPVDVPFAICYQVDEQGHTDSAHLVGLTLKTTVGIPHAHRCAPEQMTVEMPRWRRRPSADRLNQPAEPRSGQSSPTVEPPRHTMVEQIAVSYDRREWPIARALSTRQCIIVDNCADLIRGLPVRQWDELPDQAIVIPIIGDSSNAVPPTILIMGINRHSPLDNSYLAWVHTMRGHLASALTSINTFESAVLQRLESEQMERERAKSTWIRGAAAELLEPLTIITPPLERVLNSPHVSKRHLKSLQIVQGNIQRLENIVAMLLDYNHIETGRMTGTFIRDDLGKFVTDIVDLFVPVVDSLGVKITVRTDHPISPVVYDPVLLEVVIANLLASTLKQSNSRFVAVSVDYEVGSEGDGWVHVAIIDPEVGIPIDAIDGAAGYGNTGPSTHTGLALNLAKEIIALHGGAITARSGTKQSLDSASYNIRLPLGGADRDDISTPMGGTAPFGAYTRQAAAEVVEAARGSDQYSQTDESSSIASASSHSHRDVSSRASVSNRSQRSNRSQSQPRISTGKRPGLERRLAESSIDTSRSLALDEVRQQQELLAGCISHEFGTPVNAILQCSSLVKDNLVALREHLAAQAQHGIPPHLVKQINDNVAAIESIYQCCLVQERVVGDVQFIAQTRLEDLTLQLVPVSVRDVVQKAVNVFAAEAQAKNIDIQVVFGPTLDAMALAVVKTDPVRISQVVSNIIANVLRQPTSSNTKVVSLTVDAALDPPETPESCSLPRTAHAAVSSYNDRRESQRGFAPLVTPMLEDTGVYIYFTCVETDAVDPMARRSSEATATVRGAGLSLYISKKVTELLGGRMEVTTTAVGSETRFFIEARAADPSNPFGTHPSSPATSRSVSPEVATTSSSLPLHVLIVEDSLISQTILKRQMAKAGFVCDIANNGVEALDALGINVATSSGPSPPESSAGSIRSPLKTYRRPSWPQQNLYRHRKSAHSSPGLTSASSSQVPSPPSLDTGTDTGSSSQTTPSLPSASEHGRSRYDVVLMDLEMPVMDGLTAIRHLRAHEDGMGCDRQLVMALTSNARQAQIDAALAAGMDEVIVKPYRFPRLVKAVHLAVDRAERGEWGAQR</sequence>
<dbReference type="Pfam" id="PF00072">
    <property type="entry name" value="Response_reg"/>
    <property type="match status" value="1"/>
</dbReference>
<reference evidence="6" key="1">
    <citation type="submission" date="2023-10" db="EMBL/GenBank/DDBJ databases">
        <authorList>
            <person name="Noh H."/>
        </authorList>
    </citation>
    <scope>NUCLEOTIDE SEQUENCE</scope>
    <source>
        <strain evidence="6">DUCC4014</strain>
    </source>
</reference>
<dbReference type="Gene3D" id="1.10.287.130">
    <property type="match status" value="2"/>
</dbReference>
<dbReference type="InterPro" id="IPR036890">
    <property type="entry name" value="HATPase_C_sf"/>
</dbReference>
<dbReference type="PROSITE" id="PS50110">
    <property type="entry name" value="RESPONSE_REGULATORY"/>
    <property type="match status" value="1"/>
</dbReference>
<feature type="modified residue" description="4-aspartylphosphate" evidence="2">
    <location>
        <position position="1485"/>
    </location>
</feature>
<feature type="compositionally biased region" description="Polar residues" evidence="3">
    <location>
        <begin position="143"/>
        <end position="176"/>
    </location>
</feature>
<feature type="compositionally biased region" description="Low complexity" evidence="3">
    <location>
        <begin position="981"/>
        <end position="1002"/>
    </location>
</feature>
<dbReference type="EMBL" id="CP086720">
    <property type="protein sequence ID" value="WOO86304.1"/>
    <property type="molecule type" value="Genomic_DNA"/>
</dbReference>
<dbReference type="PROSITE" id="PS50109">
    <property type="entry name" value="HIS_KIN"/>
    <property type="match status" value="2"/>
</dbReference>
<feature type="region of interest" description="Disordered" evidence="3">
    <location>
        <begin position="135"/>
        <end position="273"/>
    </location>
</feature>
<feature type="compositionally biased region" description="Low complexity" evidence="3">
    <location>
        <begin position="220"/>
        <end position="254"/>
    </location>
</feature>
<dbReference type="SUPFAM" id="SSF47384">
    <property type="entry name" value="Homodimeric domain of signal transducing histidine kinase"/>
    <property type="match status" value="1"/>
</dbReference>
<feature type="domain" description="Response regulatory" evidence="5">
    <location>
        <begin position="1350"/>
        <end position="1555"/>
    </location>
</feature>
<dbReference type="CDD" id="cd17546">
    <property type="entry name" value="REC_hyHK_CKI1_RcsC-like"/>
    <property type="match status" value="1"/>
</dbReference>
<organism evidence="6 7">
    <name type="scientific">Vanrija pseudolonga</name>
    <dbReference type="NCBI Taxonomy" id="143232"/>
    <lineage>
        <taxon>Eukaryota</taxon>
        <taxon>Fungi</taxon>
        <taxon>Dikarya</taxon>
        <taxon>Basidiomycota</taxon>
        <taxon>Agaricomycotina</taxon>
        <taxon>Tremellomycetes</taxon>
        <taxon>Trichosporonales</taxon>
        <taxon>Trichosporonaceae</taxon>
        <taxon>Vanrija</taxon>
    </lineage>
</organism>
<proteinExistence type="predicted"/>
<dbReference type="CDD" id="cd00082">
    <property type="entry name" value="HisKA"/>
    <property type="match status" value="1"/>
</dbReference>
<feature type="compositionally biased region" description="Polar residues" evidence="3">
    <location>
        <begin position="1322"/>
        <end position="1339"/>
    </location>
</feature>
<keyword evidence="7" id="KW-1185">Reference proteome</keyword>
<dbReference type="InterPro" id="IPR011006">
    <property type="entry name" value="CheY-like_superfamily"/>
</dbReference>
<feature type="region of interest" description="Disordered" evidence="3">
    <location>
        <begin position="1395"/>
        <end position="1476"/>
    </location>
</feature>
<dbReference type="RefSeq" id="XP_062632330.1">
    <property type="nucleotide sequence ID" value="XM_062776346.1"/>
</dbReference>
<protein>
    <submittedName>
        <fullName evidence="6">Hybrid signal transduction histidine kinase K</fullName>
    </submittedName>
</protein>
<evidence type="ECO:0000313" key="6">
    <source>
        <dbReference type="EMBL" id="WOO86304.1"/>
    </source>
</evidence>
<keyword evidence="1 2" id="KW-0597">Phosphoprotein</keyword>
<evidence type="ECO:0000256" key="1">
    <source>
        <dbReference type="ARBA" id="ARBA00022553"/>
    </source>
</evidence>
<feature type="region of interest" description="Disordered" evidence="3">
    <location>
        <begin position="544"/>
        <end position="574"/>
    </location>
</feature>
<feature type="domain" description="Histidine kinase" evidence="4">
    <location>
        <begin position="704"/>
        <end position="922"/>
    </location>
</feature>
<dbReference type="SUPFAM" id="SSF52172">
    <property type="entry name" value="CheY-like"/>
    <property type="match status" value="2"/>
</dbReference>
<feature type="domain" description="Histidine kinase" evidence="4">
    <location>
        <begin position="1039"/>
        <end position="1316"/>
    </location>
</feature>
<dbReference type="InterPro" id="IPR003661">
    <property type="entry name" value="HisK_dim/P_dom"/>
</dbReference>
<feature type="region of interest" description="Disordered" evidence="3">
    <location>
        <begin position="952"/>
        <end position="1017"/>
    </location>
</feature>
<dbReference type="Gene3D" id="3.30.565.10">
    <property type="entry name" value="Histidine kinase-like ATPase, C-terminal domain"/>
    <property type="match status" value="2"/>
</dbReference>
<dbReference type="GeneID" id="87812947"/>
<evidence type="ECO:0000313" key="7">
    <source>
        <dbReference type="Proteomes" id="UP000827549"/>
    </source>
</evidence>
<dbReference type="InterPro" id="IPR036097">
    <property type="entry name" value="HisK_dim/P_sf"/>
</dbReference>
<keyword evidence="6" id="KW-0808">Transferase</keyword>
<dbReference type="Gene3D" id="3.30.450.20">
    <property type="entry name" value="PAS domain"/>
    <property type="match status" value="1"/>
</dbReference>
<evidence type="ECO:0000259" key="5">
    <source>
        <dbReference type="PROSITE" id="PS50110"/>
    </source>
</evidence>
<dbReference type="Pfam" id="PF02518">
    <property type="entry name" value="HATPase_c"/>
    <property type="match status" value="1"/>
</dbReference>
<evidence type="ECO:0000256" key="2">
    <source>
        <dbReference type="PROSITE-ProRule" id="PRU00169"/>
    </source>
</evidence>
<dbReference type="GO" id="GO:0000155">
    <property type="term" value="F:phosphorelay sensor kinase activity"/>
    <property type="evidence" value="ECO:0007669"/>
    <property type="project" value="InterPro"/>
</dbReference>
<dbReference type="SMART" id="SM00387">
    <property type="entry name" value="HATPase_c"/>
    <property type="match status" value="2"/>
</dbReference>
<dbReference type="PANTHER" id="PTHR43547:SF2">
    <property type="entry name" value="HYBRID SIGNAL TRANSDUCTION HISTIDINE KINASE C"/>
    <property type="match status" value="1"/>
</dbReference>
<dbReference type="InterPro" id="IPR003594">
    <property type="entry name" value="HATPase_dom"/>
</dbReference>
<feature type="compositionally biased region" description="Low complexity" evidence="3">
    <location>
        <begin position="180"/>
        <end position="198"/>
    </location>
</feature>
<dbReference type="SMART" id="SM00448">
    <property type="entry name" value="REC"/>
    <property type="match status" value="1"/>
</dbReference>
<dbReference type="InterPro" id="IPR005467">
    <property type="entry name" value="His_kinase_dom"/>
</dbReference>